<proteinExistence type="predicted"/>
<dbReference type="Gene3D" id="3.30.420.310">
    <property type="entry name" value="2-keto-3-deoxy-galactonokinase, C-terminal domain"/>
    <property type="match status" value="1"/>
</dbReference>
<evidence type="ECO:0000313" key="1">
    <source>
        <dbReference type="EMBL" id="RJT23079.1"/>
    </source>
</evidence>
<comment type="caution">
    <text evidence="1">The sequence shown here is derived from an EMBL/GenBank/DDBJ whole genome shotgun (WGS) entry which is preliminary data.</text>
</comment>
<sequence length="300" mass="32619">MKNHWIAIDWGTTNFRAFLMQGSLQVSRINQACGLLSVEKGQFAQTLQTLLESWLEQYGNLPIVMAGMVGSQQGWHEVPYAPLPCNAADLASGTLAFTTSWGSPAWIIPGANGISQFSQPDVMRGEEVQLLGLAALHPANQHVALLPGTHSKHAQMQHGEITSFSTFMTGEVFSLLTQHSILGRALPEQLEDEQAFLLGVKTASQGAPFTHLIFSARTRRLAGELSETSIHSYLSGLTIGYELQTLPVQQHAWVVGSPALTARYQLAAGQMNLSLSQANGDDCFIHGLWHLFCQLQGTPS</sequence>
<dbReference type="OrthoDB" id="256574at2"/>
<keyword evidence="1" id="KW-0418">Kinase</keyword>
<dbReference type="GO" id="GO:0034194">
    <property type="term" value="P:D-galactonate catabolic process"/>
    <property type="evidence" value="ECO:0007669"/>
    <property type="project" value="InterPro"/>
</dbReference>
<keyword evidence="1" id="KW-0808">Transferase</keyword>
<dbReference type="AlphaFoldDB" id="A0A3A5JS33"/>
<dbReference type="EMBL" id="QZWH01000022">
    <property type="protein sequence ID" value="RJT23079.1"/>
    <property type="molecule type" value="Genomic_DNA"/>
</dbReference>
<dbReference type="GO" id="GO:0008671">
    <property type="term" value="F:2-dehydro-3-deoxygalactonokinase activity"/>
    <property type="evidence" value="ECO:0007669"/>
    <property type="project" value="InterPro"/>
</dbReference>
<dbReference type="Pfam" id="PF05035">
    <property type="entry name" value="DGOK"/>
    <property type="match status" value="1"/>
</dbReference>
<dbReference type="Gene3D" id="3.30.420.300">
    <property type="entry name" value="2-keto-3-deoxy-galactonokinase, substrate binding domain"/>
    <property type="match status" value="1"/>
</dbReference>
<dbReference type="Proteomes" id="UP000276295">
    <property type="component" value="Unassembled WGS sequence"/>
</dbReference>
<dbReference type="CDD" id="cd24012">
    <property type="entry name" value="ASKHA_NBD_KDGal-kinase"/>
    <property type="match status" value="1"/>
</dbReference>
<protein>
    <submittedName>
        <fullName evidence="1">2-dehydro-3-deoxygalactonokinase</fullName>
    </submittedName>
</protein>
<dbReference type="RefSeq" id="WP_120064808.1">
    <property type="nucleotide sequence ID" value="NZ_QZWH01000022.1"/>
</dbReference>
<dbReference type="InterPro" id="IPR007729">
    <property type="entry name" value="DGOK"/>
</dbReference>
<dbReference type="InterPro" id="IPR042257">
    <property type="entry name" value="DGOK_C"/>
</dbReference>
<gene>
    <name evidence="1" type="ORF">D6029_11110</name>
</gene>
<reference evidence="1 2" key="1">
    <citation type="submission" date="2018-09" db="EMBL/GenBank/DDBJ databases">
        <title>Draft genome sequence of Buttiauxella izardii CCUG 35510T.</title>
        <authorList>
            <person name="Salva-Serra F."/>
            <person name="Marathe N."/>
            <person name="Moore E."/>
            <person name="Stadler-Svensson L."/>
            <person name="Engstrom-Jakobsson H."/>
        </authorList>
    </citation>
    <scope>NUCLEOTIDE SEQUENCE [LARGE SCALE GENOMIC DNA]</scope>
    <source>
        <strain evidence="1 2">CCUG 35510</strain>
    </source>
</reference>
<keyword evidence="2" id="KW-1185">Reference proteome</keyword>
<accession>A0A3A5JS33</accession>
<organism evidence="1 2">
    <name type="scientific">Buttiauxella izardii</name>
    <dbReference type="NCBI Taxonomy" id="82991"/>
    <lineage>
        <taxon>Bacteria</taxon>
        <taxon>Pseudomonadati</taxon>
        <taxon>Pseudomonadota</taxon>
        <taxon>Gammaproteobacteria</taxon>
        <taxon>Enterobacterales</taxon>
        <taxon>Enterobacteriaceae</taxon>
        <taxon>Buttiauxella</taxon>
    </lineage>
</organism>
<dbReference type="InterPro" id="IPR042258">
    <property type="entry name" value="DGOK_N"/>
</dbReference>
<evidence type="ECO:0000313" key="2">
    <source>
        <dbReference type="Proteomes" id="UP000276295"/>
    </source>
</evidence>
<name>A0A3A5JS33_9ENTR</name>